<dbReference type="SUPFAM" id="SSF52540">
    <property type="entry name" value="P-loop containing nucleoside triphosphate hydrolases"/>
    <property type="match status" value="1"/>
</dbReference>
<comment type="caution">
    <text evidence="15">The sequence shown here is derived from an EMBL/GenBank/DDBJ whole genome shotgun (WGS) entry which is preliminary data.</text>
</comment>
<dbReference type="EMBL" id="JAXCLX010000001">
    <property type="protein sequence ID" value="MDY0871301.1"/>
    <property type="molecule type" value="Genomic_DNA"/>
</dbReference>
<evidence type="ECO:0000256" key="9">
    <source>
        <dbReference type="ARBA" id="ARBA00034808"/>
    </source>
</evidence>
<dbReference type="EC" id="5.6.2.4" evidence="9"/>
<dbReference type="InterPro" id="IPR013986">
    <property type="entry name" value="DExx_box_DNA_helicase_dom_sf"/>
</dbReference>
<keyword evidence="5 12" id="KW-0067">ATP-binding</keyword>
<keyword evidence="4 12" id="KW-0347">Helicase</keyword>
<dbReference type="Pfam" id="PF13361">
    <property type="entry name" value="UvrD_C"/>
    <property type="match status" value="1"/>
</dbReference>
<evidence type="ECO:0000256" key="11">
    <source>
        <dbReference type="ARBA" id="ARBA00048988"/>
    </source>
</evidence>
<comment type="similarity">
    <text evidence="1">Belongs to the helicase family. UvrD subfamily.</text>
</comment>
<keyword evidence="16" id="KW-1185">Reference proteome</keyword>
<evidence type="ECO:0000313" key="15">
    <source>
        <dbReference type="EMBL" id="MDY0871301.1"/>
    </source>
</evidence>
<dbReference type="PANTHER" id="PTHR11070:SF2">
    <property type="entry name" value="ATP-DEPENDENT DNA HELICASE SRS2"/>
    <property type="match status" value="1"/>
</dbReference>
<evidence type="ECO:0000256" key="7">
    <source>
        <dbReference type="ARBA" id="ARBA00023235"/>
    </source>
</evidence>
<dbReference type="PANTHER" id="PTHR11070">
    <property type="entry name" value="UVRD / RECB / PCRA DNA HELICASE FAMILY MEMBER"/>
    <property type="match status" value="1"/>
</dbReference>
<dbReference type="CDD" id="cd17932">
    <property type="entry name" value="DEXQc_UvrD"/>
    <property type="match status" value="1"/>
</dbReference>
<dbReference type="Pfam" id="PF21196">
    <property type="entry name" value="PcrA_UvrD_tudor"/>
    <property type="match status" value="1"/>
</dbReference>
<evidence type="ECO:0000259" key="14">
    <source>
        <dbReference type="PROSITE" id="PS51217"/>
    </source>
</evidence>
<evidence type="ECO:0000256" key="5">
    <source>
        <dbReference type="ARBA" id="ARBA00022840"/>
    </source>
</evidence>
<accession>A0ABU5DVF6</accession>
<dbReference type="InterPro" id="IPR027417">
    <property type="entry name" value="P-loop_NTPase"/>
</dbReference>
<keyword evidence="6" id="KW-0238">DNA-binding</keyword>
<dbReference type="Gene3D" id="1.10.486.10">
    <property type="entry name" value="PCRA, domain 4"/>
    <property type="match status" value="1"/>
</dbReference>
<dbReference type="Proteomes" id="UP001271769">
    <property type="component" value="Unassembled WGS sequence"/>
</dbReference>
<feature type="binding site" evidence="12">
    <location>
        <begin position="37"/>
        <end position="44"/>
    </location>
    <ligand>
        <name>ATP</name>
        <dbReference type="ChEBI" id="CHEBI:30616"/>
    </ligand>
</feature>
<evidence type="ECO:0000256" key="3">
    <source>
        <dbReference type="ARBA" id="ARBA00022801"/>
    </source>
</evidence>
<evidence type="ECO:0000256" key="10">
    <source>
        <dbReference type="ARBA" id="ARBA00034923"/>
    </source>
</evidence>
<name>A0ABU5DVF6_9PROT</name>
<keyword evidence="2 12" id="KW-0547">Nucleotide-binding</keyword>
<evidence type="ECO:0000259" key="13">
    <source>
        <dbReference type="PROSITE" id="PS51198"/>
    </source>
</evidence>
<dbReference type="Gene3D" id="1.10.10.160">
    <property type="match status" value="1"/>
</dbReference>
<feature type="domain" description="UvrD-like helicase C-terminal" evidence="14">
    <location>
        <begin position="297"/>
        <end position="564"/>
    </location>
</feature>
<dbReference type="InterPro" id="IPR000212">
    <property type="entry name" value="DNA_helicase_UvrD/REP"/>
</dbReference>
<sequence>MTESTDISALNAPYLGGLNDRQREAVLALDGPVLVLAGAGTGKTRVLTTRLAHILTSGLAWPSQILAVTFTNKAANEMKERIGRLIGRPVEGWWLGTFHALAARILRSQAELVGLKPNFTIVSTDDQLRLVKQLIEAEGLDSQRWPSRVVLGIIERWKDRGLAPDKVSRAELAEVASGRILDLYHAYQQRLLTLNACDFGDLLLHNLTIFRTAPDQLERYQQQFRYILVDEYQDTNVAQYLWLRALAQGHKNICCVGDDDQSVYGWRGAEVENILKFEKDFPGAKVIRLEQNYRSTPHILAAASGLIAHNEGRLGKTLWTDVPEGEKVRVIGAWDGTEEARQIGDEIETLQRRGSELKDIAILVRAGFQTREFEERFITLGIPYRVIGGPRFYERQEIRDALAYLRLIHQADDGLAFERIVNTPRRGLGDTTLKQLNEIARAQSLSIPEVARQIVSTDELKPAARRALGSFMNDVARWRQMASATHHAELAQIVLDESGYTAMWQQDKSIEAPGRLENLKELVRALEDFESLESFLDHVSLVMENAESGPRDQVSIMTLHGAKGLEFDTVFLPGWEEGLFPHPRALDENGIKGLEEERRLAYVGITRARKLAIIGHAGSRRIHNQWQNSLPSRFLAELPKENIDRQDHVGFTPPKPSGFGAQTWGGNAGGGNAHPWTSNGRSFSQRKPQTIDVEAELLPSSSGVYPSGTRVFHQKFGYGKVLTADGDKLEIAFDKAGVKKVMAGFVLPAEKAG</sequence>
<dbReference type="PROSITE" id="PS51198">
    <property type="entry name" value="UVRD_HELICASE_ATP_BIND"/>
    <property type="match status" value="1"/>
</dbReference>
<proteinExistence type="inferred from homology"/>
<dbReference type="Gene3D" id="3.40.50.300">
    <property type="entry name" value="P-loop containing nucleotide triphosphate hydrolases"/>
    <property type="match status" value="2"/>
</dbReference>
<dbReference type="PROSITE" id="PS51217">
    <property type="entry name" value="UVRD_HELICASE_CTER"/>
    <property type="match status" value="1"/>
</dbReference>
<dbReference type="Pfam" id="PF00580">
    <property type="entry name" value="UvrD-helicase"/>
    <property type="match status" value="1"/>
</dbReference>
<evidence type="ECO:0000256" key="8">
    <source>
        <dbReference type="ARBA" id="ARBA00034617"/>
    </source>
</evidence>
<keyword evidence="3 12" id="KW-0378">Hydrolase</keyword>
<gene>
    <name evidence="15" type="ORF">SMD31_05190</name>
</gene>
<evidence type="ECO:0000256" key="12">
    <source>
        <dbReference type="PROSITE-ProRule" id="PRU00560"/>
    </source>
</evidence>
<evidence type="ECO:0000256" key="1">
    <source>
        <dbReference type="ARBA" id="ARBA00009922"/>
    </source>
</evidence>
<feature type="domain" description="UvrD-like helicase ATP-binding" evidence="13">
    <location>
        <begin position="16"/>
        <end position="296"/>
    </location>
</feature>
<comment type="catalytic activity">
    <reaction evidence="8">
        <text>Couples ATP hydrolysis with the unwinding of duplex DNA by translocating in the 3'-5' direction.</text>
        <dbReference type="EC" id="5.6.2.4"/>
    </reaction>
</comment>
<evidence type="ECO:0000256" key="4">
    <source>
        <dbReference type="ARBA" id="ARBA00022806"/>
    </source>
</evidence>
<dbReference type="InterPro" id="IPR014016">
    <property type="entry name" value="UvrD-like_ATP-bd"/>
</dbReference>
<dbReference type="CDD" id="cd18807">
    <property type="entry name" value="SF1_C_UvrD"/>
    <property type="match status" value="1"/>
</dbReference>
<comment type="catalytic activity">
    <reaction evidence="11">
        <text>ATP + H2O = ADP + phosphate + H(+)</text>
        <dbReference type="Rhea" id="RHEA:13065"/>
        <dbReference type="ChEBI" id="CHEBI:15377"/>
        <dbReference type="ChEBI" id="CHEBI:15378"/>
        <dbReference type="ChEBI" id="CHEBI:30616"/>
        <dbReference type="ChEBI" id="CHEBI:43474"/>
        <dbReference type="ChEBI" id="CHEBI:456216"/>
        <dbReference type="EC" id="5.6.2.4"/>
    </reaction>
</comment>
<reference evidence="15 16" key="1">
    <citation type="journal article" date="2013" name="Antonie Van Leeuwenhoek">
        <title>Dongia rigui sp. nov., isolated from freshwater of a large wetland in Korea.</title>
        <authorList>
            <person name="Baik K.S."/>
            <person name="Hwang Y.M."/>
            <person name="Choi J.S."/>
            <person name="Kwon J."/>
            <person name="Seong C.N."/>
        </authorList>
    </citation>
    <scope>NUCLEOTIDE SEQUENCE [LARGE SCALE GENOMIC DNA]</scope>
    <source>
        <strain evidence="15 16">04SU4-P</strain>
    </source>
</reference>
<organism evidence="15 16">
    <name type="scientific">Dongia rigui</name>
    <dbReference type="NCBI Taxonomy" id="940149"/>
    <lineage>
        <taxon>Bacteria</taxon>
        <taxon>Pseudomonadati</taxon>
        <taxon>Pseudomonadota</taxon>
        <taxon>Alphaproteobacteria</taxon>
        <taxon>Rhodospirillales</taxon>
        <taxon>Dongiaceae</taxon>
        <taxon>Dongia</taxon>
    </lineage>
</organism>
<evidence type="ECO:0000256" key="6">
    <source>
        <dbReference type="ARBA" id="ARBA00023125"/>
    </source>
</evidence>
<dbReference type="InterPro" id="IPR014017">
    <property type="entry name" value="DNA_helicase_UvrD-like_C"/>
</dbReference>
<dbReference type="RefSeq" id="WP_320499731.1">
    <property type="nucleotide sequence ID" value="NZ_JAXCLX010000001.1"/>
</dbReference>
<keyword evidence="7" id="KW-0413">Isomerase</keyword>
<evidence type="ECO:0000256" key="2">
    <source>
        <dbReference type="ARBA" id="ARBA00022741"/>
    </source>
</evidence>
<evidence type="ECO:0000313" key="16">
    <source>
        <dbReference type="Proteomes" id="UP001271769"/>
    </source>
</evidence>
<protein>
    <recommendedName>
        <fullName evidence="9">DNA 3'-5' helicase</fullName>
        <ecNumber evidence="9">5.6.2.4</ecNumber>
    </recommendedName>
    <alternativeName>
        <fullName evidence="10">DNA 3'-5' helicase II</fullName>
    </alternativeName>
</protein>